<feature type="transmembrane region" description="Helical" evidence="7">
    <location>
        <begin position="1197"/>
        <end position="1219"/>
    </location>
</feature>
<dbReference type="PROSITE" id="PS50893">
    <property type="entry name" value="ABC_TRANSPORTER_2"/>
    <property type="match status" value="2"/>
</dbReference>
<keyword evidence="3" id="KW-0547">Nucleotide-binding</keyword>
<keyword evidence="9" id="KW-1185">Reference proteome</keyword>
<dbReference type="InterPro" id="IPR003439">
    <property type="entry name" value="ABC_transporter-like_ATP-bd"/>
</dbReference>
<dbReference type="CDD" id="cd03263">
    <property type="entry name" value="ABC_subfamily_A"/>
    <property type="match status" value="2"/>
</dbReference>
<dbReference type="Pfam" id="PF00005">
    <property type="entry name" value="ABC_tran"/>
    <property type="match status" value="2"/>
</dbReference>
<dbReference type="GO" id="GO:0016020">
    <property type="term" value="C:membrane"/>
    <property type="evidence" value="ECO:0007669"/>
    <property type="project" value="UniProtKB-SubCell"/>
</dbReference>
<dbReference type="Pfam" id="PF23321">
    <property type="entry name" value="R1_ABCA1"/>
    <property type="match status" value="1"/>
</dbReference>
<dbReference type="PANTHER" id="PTHR19229">
    <property type="entry name" value="ATP-BINDING CASSETTE TRANSPORTER SUBFAMILY A ABCA"/>
    <property type="match status" value="1"/>
</dbReference>
<feature type="domain" description="ABC transporter" evidence="8">
    <location>
        <begin position="501"/>
        <end position="735"/>
    </location>
</feature>
<dbReference type="PROSITE" id="PS00211">
    <property type="entry name" value="ABC_TRANSPORTER_1"/>
    <property type="match status" value="2"/>
</dbReference>
<keyword evidence="2 7" id="KW-0812">Transmembrane</keyword>
<feature type="transmembrane region" description="Helical" evidence="7">
    <location>
        <begin position="1273"/>
        <end position="1290"/>
    </location>
</feature>
<evidence type="ECO:0000256" key="5">
    <source>
        <dbReference type="ARBA" id="ARBA00022989"/>
    </source>
</evidence>
<dbReference type="GO" id="GO:0140359">
    <property type="term" value="F:ABC-type transporter activity"/>
    <property type="evidence" value="ECO:0007669"/>
    <property type="project" value="InterPro"/>
</dbReference>
<keyword evidence="5 7" id="KW-1133">Transmembrane helix</keyword>
<dbReference type="Pfam" id="PF12698">
    <property type="entry name" value="ABC2_membrane_3"/>
    <property type="match status" value="2"/>
</dbReference>
<feature type="transmembrane region" description="Helical" evidence="7">
    <location>
        <begin position="275"/>
        <end position="296"/>
    </location>
</feature>
<feature type="transmembrane region" description="Helical" evidence="7">
    <location>
        <begin position="1100"/>
        <end position="1121"/>
    </location>
</feature>
<feature type="transmembrane region" description="Helical" evidence="7">
    <location>
        <begin position="316"/>
        <end position="338"/>
    </location>
</feature>
<dbReference type="Proteomes" id="UP000192223">
    <property type="component" value="Unplaced"/>
</dbReference>
<dbReference type="InterPro" id="IPR003593">
    <property type="entry name" value="AAA+_ATPase"/>
</dbReference>
<keyword evidence="6 7" id="KW-0472">Membrane</keyword>
<feature type="domain" description="ABC transporter" evidence="8">
    <location>
        <begin position="1356"/>
        <end position="1591"/>
    </location>
</feature>
<dbReference type="GO" id="GO:0005524">
    <property type="term" value="F:ATP binding"/>
    <property type="evidence" value="ECO:0007669"/>
    <property type="project" value="UniProtKB-KW"/>
</dbReference>
<reference evidence="10" key="1">
    <citation type="submission" date="2025-08" db="UniProtKB">
        <authorList>
            <consortium name="RefSeq"/>
        </authorList>
    </citation>
    <scope>IDENTIFICATION</scope>
    <source>
        <tissue evidence="10">Entire body</tissue>
    </source>
</reference>
<dbReference type="FunFam" id="3.40.50.300:FF:002470">
    <property type="entry name" value="ABC transporter, putative"/>
    <property type="match status" value="1"/>
</dbReference>
<dbReference type="OrthoDB" id="10255969at2759"/>
<organism evidence="9 10">
    <name type="scientific">Agrilus planipennis</name>
    <name type="common">Emerald ash borer</name>
    <name type="synonym">Agrilus marcopoli</name>
    <dbReference type="NCBI Taxonomy" id="224129"/>
    <lineage>
        <taxon>Eukaryota</taxon>
        <taxon>Metazoa</taxon>
        <taxon>Ecdysozoa</taxon>
        <taxon>Arthropoda</taxon>
        <taxon>Hexapoda</taxon>
        <taxon>Insecta</taxon>
        <taxon>Pterygota</taxon>
        <taxon>Neoptera</taxon>
        <taxon>Endopterygota</taxon>
        <taxon>Coleoptera</taxon>
        <taxon>Polyphaga</taxon>
        <taxon>Elateriformia</taxon>
        <taxon>Buprestoidea</taxon>
        <taxon>Buprestidae</taxon>
        <taxon>Agrilinae</taxon>
        <taxon>Agrilus</taxon>
    </lineage>
</organism>
<evidence type="ECO:0000313" key="9">
    <source>
        <dbReference type="Proteomes" id="UP000192223"/>
    </source>
</evidence>
<evidence type="ECO:0000256" key="4">
    <source>
        <dbReference type="ARBA" id="ARBA00022840"/>
    </source>
</evidence>
<dbReference type="InterPro" id="IPR017871">
    <property type="entry name" value="ABC_transporter-like_CS"/>
</dbReference>
<dbReference type="STRING" id="224129.A0A1W4WY30"/>
<sequence length="1691" mass="192289">MASFLHKMRLLLWKNWLLRKRHPFVSLCEFVIPVLTFVLIAYTRSKIQTFGKQYVNTSTYMEPISTSDFYNSKFKLTDGKLLFTPKTKFTSDLMEEVQLKLNVRNSDLLGFNSELDLLIYYENTAKNYTIMAVVFNLAEANEIPTFLNYKIRPHEESVTWYTDQLYYNFPQYIPGTGSEVYIEKGFMALQLAIETSYIEMVSGAKLPNIFLQEFPIPPHLNDIGINDMFNYILPIVTVFSFVTLCLSVLKRVVEEKNTGIKELIKILGLKSWMHWMGWFIHAFVPSLLAVCCITFLMKVKMMDTPYPPIEHCSPWILLVFLLLYCVAGIAFSFAFSTLFSKPTIAMISGILIWLVPYFVFKSIVSQYPMMKWSYKIIISLFPNMALEFGFKAISVYEGREIGLHWNNFMKAGSEGVEDMSMLSVMIMLIIDIVFYVVLALYIDNINPGPYGLAKPYYYPFLNLKKFVSRFNREIKVDDDSKLINEDTNENIEPADYLKSGIKIRKLHKKYGTKKAVCGLSMDIYQDQITALLGHNGAGKTTTLSILTGMIQLTSGEIEINGTIIGPNSGNKDLDEIRNLLGLCPQQNLHFKDLTVFEHLLFFGMLRGSDPKDVRIEAEDLLQKLNLNNKRNYMPSSLSGGMKRKLSLGMALIGHSKILILDEPTSGLDPEARREIWDMLLNFRGSRTIIISTHFMEEADVLGDRIAIMDHGQLVCYGTSMFLKKIYGTGYHLKVSVNSETEDSMRVNRESFSTVENIVKSCIPKAEIEQRRGNSCNILLPLENKPDYSKVLEKLELNKKELNISNINLTYTTLEEVFLRVENIAAKERGERKSETGSENMKNMIDPKKTGLALHMQRFLILMKKRFLVSKKMRKVTILQIVLPLLLTLTTVYFSSNNNEHFIEKEPSLLLDLSLYGKPFVYYNAPSSGDLLKVSHYYDQVVSKQNGIPLRVDSVSNEIINKGIENIVSYKTRLVVAAEFNETGNDSILNAMYSNTALHGAPISLNMLMNALLKTLKDPSYSISVKNDPLPVLAATKSLNQQSSAEVAILWLFLFPLGLLFAISGFLLFPQMENMTSSKQLQLMCGIRPEFYWSTTYLFDLIFYFLVILLQLLGVGMMCAFVKSTFIGANEVDALVAIMAAYGVSGIPFSYLFSYKKSAASAFVAFIISSLFLGTILTVIVLVLELSGAAYYERIGEVLRYIFPVLPQFGMTYTSVRFAIKAVSNYNWMLKSDDDKKRKCYFDHNPCCDGEYTSQCFTYRSYLYSPKEGISTELMVMIASSLGYMVILAIIETNFGKKVQDWFSTTILQMIHPDKSVEQLDREVKNEHDRVHNTLKREKSIKLDVTDTAREDSPDVLLVDNLQKTFGRKKVVRGISFGVDKRECFGLLGVNGAGKTTTFRMLTGSEPCTGGDARIYDNAFFSINDQEYLQRVGYCPQFDAINELLPGRVILELFAKLRGLAEEECKKEVESWINVLGLAEWADQPCGEYSGGNKRKLSMAIALIGNQPVTMLDEPTSGVDPASRRKLWNVLSEIQMDTNRNCNPIILTSHSMEECEVLCNKLAIMKDGQLQCLGTIPQLKQKYGQGFTVYLKLKPMLSIVTHGHKDTDALLPPNEDDKRIQKLKEDFESQYSCELKDEHSGLLHYHINDSSITWSKLFKKIEELKSRHTIIEDYNISETTLEEVFLLIARSK</sequence>
<accession>A0A1W4WY30</accession>
<dbReference type="InterPro" id="IPR056264">
    <property type="entry name" value="R2_ABCA1-4-like"/>
</dbReference>
<dbReference type="GO" id="GO:0016887">
    <property type="term" value="F:ATP hydrolysis activity"/>
    <property type="evidence" value="ECO:0007669"/>
    <property type="project" value="InterPro"/>
</dbReference>
<feature type="transmembrane region" description="Helical" evidence="7">
    <location>
        <begin position="1158"/>
        <end position="1185"/>
    </location>
</feature>
<dbReference type="SMART" id="SM00382">
    <property type="entry name" value="AAA"/>
    <property type="match status" value="2"/>
</dbReference>
<comment type="subcellular location">
    <subcellularLocation>
        <location evidence="1">Membrane</location>
        <topology evidence="1">Multi-pass membrane protein</topology>
    </subcellularLocation>
</comment>
<evidence type="ECO:0000256" key="6">
    <source>
        <dbReference type="ARBA" id="ARBA00023136"/>
    </source>
</evidence>
<evidence type="ECO:0000256" key="1">
    <source>
        <dbReference type="ARBA" id="ARBA00004141"/>
    </source>
</evidence>
<evidence type="ECO:0000256" key="3">
    <source>
        <dbReference type="ARBA" id="ARBA00022741"/>
    </source>
</evidence>
<evidence type="ECO:0000256" key="2">
    <source>
        <dbReference type="ARBA" id="ARBA00022692"/>
    </source>
</evidence>
<dbReference type="RefSeq" id="XP_018325058.1">
    <property type="nucleotide sequence ID" value="XM_018469556.1"/>
</dbReference>
<protein>
    <submittedName>
        <fullName evidence="10">Retinal-specific ATP-binding cassette transporter</fullName>
    </submittedName>
</protein>
<dbReference type="FunFam" id="3.40.50.300:FF:000933">
    <property type="entry name" value="ABC transporter A family member 7"/>
    <property type="match status" value="1"/>
</dbReference>
<dbReference type="InParanoid" id="A0A1W4WY30"/>
<gene>
    <name evidence="10" type="primary">LOC108736943</name>
</gene>
<evidence type="ECO:0000256" key="7">
    <source>
        <dbReference type="SAM" id="Phobius"/>
    </source>
</evidence>
<dbReference type="GeneID" id="108736943"/>
<dbReference type="InterPro" id="IPR027417">
    <property type="entry name" value="P-loop_NTPase"/>
</dbReference>
<dbReference type="PANTHER" id="PTHR19229:SF250">
    <property type="entry name" value="ABC TRANSPORTER DOMAIN-CONTAINING PROTEIN-RELATED"/>
    <property type="match status" value="1"/>
</dbReference>
<dbReference type="Gene3D" id="3.40.50.300">
    <property type="entry name" value="P-loop containing nucleotide triphosphate hydrolases"/>
    <property type="match status" value="2"/>
</dbReference>
<proteinExistence type="predicted"/>
<evidence type="ECO:0000259" key="8">
    <source>
        <dbReference type="PROSITE" id="PS50893"/>
    </source>
</evidence>
<dbReference type="InterPro" id="IPR013525">
    <property type="entry name" value="ABC2_TM"/>
</dbReference>
<evidence type="ECO:0000313" key="10">
    <source>
        <dbReference type="RefSeq" id="XP_018325058.1"/>
    </source>
</evidence>
<feature type="transmembrane region" description="Helical" evidence="7">
    <location>
        <begin position="228"/>
        <end position="249"/>
    </location>
</feature>
<feature type="transmembrane region" description="Helical" evidence="7">
    <location>
        <begin position="344"/>
        <end position="364"/>
    </location>
</feature>
<feature type="transmembrane region" description="Helical" evidence="7">
    <location>
        <begin position="24"/>
        <end position="42"/>
    </location>
</feature>
<feature type="transmembrane region" description="Helical" evidence="7">
    <location>
        <begin position="419"/>
        <end position="442"/>
    </location>
</feature>
<dbReference type="KEGG" id="apln:108736943"/>
<dbReference type="GO" id="GO:0005319">
    <property type="term" value="F:lipid transporter activity"/>
    <property type="evidence" value="ECO:0007669"/>
    <property type="project" value="TreeGrafter"/>
</dbReference>
<dbReference type="InterPro" id="IPR026082">
    <property type="entry name" value="ABCA"/>
</dbReference>
<dbReference type="SUPFAM" id="SSF52540">
    <property type="entry name" value="P-loop containing nucleoside triphosphate hydrolases"/>
    <property type="match status" value="2"/>
</dbReference>
<feature type="transmembrane region" description="Helical" evidence="7">
    <location>
        <begin position="1133"/>
        <end position="1152"/>
    </location>
</feature>
<feature type="transmembrane region" description="Helical" evidence="7">
    <location>
        <begin position="1046"/>
        <end position="1068"/>
    </location>
</feature>
<name>A0A1W4WY30_AGRPL</name>
<keyword evidence="4 10" id="KW-0067">ATP-binding</keyword>